<evidence type="ECO:0000256" key="3">
    <source>
        <dbReference type="ARBA" id="ARBA00022741"/>
    </source>
</evidence>
<protein>
    <submittedName>
        <fullName evidence="6">ATP-binding cassette domain-containing protein</fullName>
    </submittedName>
</protein>
<feature type="domain" description="ABC transporter" evidence="5">
    <location>
        <begin position="13"/>
        <end position="258"/>
    </location>
</feature>
<keyword evidence="6" id="KW-0614">Plasmid</keyword>
<dbReference type="Proteomes" id="UP000596387">
    <property type="component" value="Plasmid p-SCP1"/>
</dbReference>
<keyword evidence="4 6" id="KW-0067">ATP-binding</keyword>
<name>A0ABX7FDK8_9RHOB</name>
<dbReference type="PANTHER" id="PTHR43166">
    <property type="entry name" value="AMINO ACID IMPORT ATP-BINDING PROTEIN"/>
    <property type="match status" value="1"/>
</dbReference>
<dbReference type="GO" id="GO:0005524">
    <property type="term" value="F:ATP binding"/>
    <property type="evidence" value="ECO:0007669"/>
    <property type="project" value="UniProtKB-KW"/>
</dbReference>
<evidence type="ECO:0000256" key="1">
    <source>
        <dbReference type="ARBA" id="ARBA00005417"/>
    </source>
</evidence>
<organism evidence="6 7">
    <name type="scientific">Ponticoccus alexandrii</name>
    <dbReference type="NCBI Taxonomy" id="1943633"/>
    <lineage>
        <taxon>Bacteria</taxon>
        <taxon>Pseudomonadati</taxon>
        <taxon>Pseudomonadota</taxon>
        <taxon>Alphaproteobacteria</taxon>
        <taxon>Rhodobacterales</taxon>
        <taxon>Roseobacteraceae</taxon>
        <taxon>Ponticoccus</taxon>
    </lineage>
</organism>
<evidence type="ECO:0000256" key="2">
    <source>
        <dbReference type="ARBA" id="ARBA00022448"/>
    </source>
</evidence>
<dbReference type="PROSITE" id="PS00211">
    <property type="entry name" value="ABC_TRANSPORTER_1"/>
    <property type="match status" value="1"/>
</dbReference>
<dbReference type="InterPro" id="IPR003593">
    <property type="entry name" value="AAA+_ATPase"/>
</dbReference>
<dbReference type="InterPro" id="IPR030679">
    <property type="entry name" value="ABC_ATPase_HisP-typ"/>
</dbReference>
<dbReference type="InterPro" id="IPR017871">
    <property type="entry name" value="ABC_transporter-like_CS"/>
</dbReference>
<keyword evidence="3" id="KW-0547">Nucleotide-binding</keyword>
<proteinExistence type="inferred from homology"/>
<gene>
    <name evidence="6" type="ORF">GQA70_19975</name>
</gene>
<dbReference type="PIRSF" id="PIRSF039085">
    <property type="entry name" value="ABC_ATPase_HisP"/>
    <property type="match status" value="1"/>
</dbReference>
<evidence type="ECO:0000256" key="4">
    <source>
        <dbReference type="ARBA" id="ARBA00022840"/>
    </source>
</evidence>
<geneLocation type="plasmid" evidence="6 7">
    <name>p-SCP1</name>
</geneLocation>
<evidence type="ECO:0000313" key="6">
    <source>
        <dbReference type="EMBL" id="QRF68660.1"/>
    </source>
</evidence>
<evidence type="ECO:0000313" key="7">
    <source>
        <dbReference type="Proteomes" id="UP000596387"/>
    </source>
</evidence>
<dbReference type="InterPro" id="IPR050086">
    <property type="entry name" value="MetN_ABC_transporter-like"/>
</dbReference>
<dbReference type="SMART" id="SM00382">
    <property type="entry name" value="AAA"/>
    <property type="match status" value="1"/>
</dbReference>
<dbReference type="Pfam" id="PF00005">
    <property type="entry name" value="ABC_tran"/>
    <property type="match status" value="1"/>
</dbReference>
<dbReference type="CDD" id="cd03262">
    <property type="entry name" value="ABC_HisP_GlnQ"/>
    <property type="match status" value="1"/>
</dbReference>
<dbReference type="InterPro" id="IPR027417">
    <property type="entry name" value="P-loop_NTPase"/>
</dbReference>
<dbReference type="RefSeq" id="WP_023851600.1">
    <property type="nucleotide sequence ID" value="NZ_CP047167.1"/>
</dbReference>
<dbReference type="SUPFAM" id="SSF52540">
    <property type="entry name" value="P-loop containing nucleoside triphosphate hydrolases"/>
    <property type="match status" value="1"/>
</dbReference>
<dbReference type="InterPro" id="IPR003439">
    <property type="entry name" value="ABC_transporter-like_ATP-bd"/>
</dbReference>
<keyword evidence="7" id="KW-1185">Reference proteome</keyword>
<evidence type="ECO:0000259" key="5">
    <source>
        <dbReference type="PROSITE" id="PS50893"/>
    </source>
</evidence>
<accession>A0ABX7FDK8</accession>
<comment type="similarity">
    <text evidence="1">Belongs to the ABC transporter superfamily.</text>
</comment>
<keyword evidence="2" id="KW-0813">Transport</keyword>
<sequence>MTQTENSSSSPIITVRNMSKWFGGFKALDSIDLDVNRSEVLCLIGPSGSGKSTLLRCLNFLEHYDEGEVRKDGVLIGWQEGDAKPRKPLKPAALREQRHHIGMVFQQFNLWPHFSARQNVAEALRQVKGLSADEADSRAMDALRKVNLGDKAENFPSGLSGGQQQRVAIARAIAMEPDIMLFDEPTSALDPELVGEVLTVMKDMAAEGMTMVVVTHEMGFAAHAADRVAFLESGRLVTCRPPGEIFGAEPSDARLRSFLQTYRERNVV</sequence>
<dbReference type="Gene3D" id="3.40.50.300">
    <property type="entry name" value="P-loop containing nucleotide triphosphate hydrolases"/>
    <property type="match status" value="1"/>
</dbReference>
<dbReference type="PROSITE" id="PS50893">
    <property type="entry name" value="ABC_TRANSPORTER_2"/>
    <property type="match status" value="1"/>
</dbReference>
<reference evidence="6 7" key="1">
    <citation type="submission" date="2019-12" db="EMBL/GenBank/DDBJ databases">
        <title>Complete Genome Sequence of a Quorum-Sensing Bacterium,Rhodobacteraceae bacterium C31, Isolated from a marine microalgae symbiotic bacteria.</title>
        <authorList>
            <person name="Zhang Y."/>
        </authorList>
    </citation>
    <scope>NUCLEOTIDE SEQUENCE [LARGE SCALE GENOMIC DNA]</scope>
    <source>
        <strain evidence="6 7">C31</strain>
        <plasmid evidence="6 7">p-SCP1</plasmid>
    </source>
</reference>
<dbReference type="PANTHER" id="PTHR43166:SF4">
    <property type="entry name" value="PHOSPHONATES IMPORT ATP-BINDING PROTEIN PHNC"/>
    <property type="match status" value="1"/>
</dbReference>
<dbReference type="EMBL" id="CP047167">
    <property type="protein sequence ID" value="QRF68660.1"/>
    <property type="molecule type" value="Genomic_DNA"/>
</dbReference>